<name>A0A439CP59_9PEZI</name>
<keyword evidence="1" id="KW-0812">Transmembrane</keyword>
<dbReference type="EMBL" id="RYZI01000667">
    <property type="protein sequence ID" value="RWA03932.1"/>
    <property type="molecule type" value="Genomic_DNA"/>
</dbReference>
<sequence>MEKLYMIKAVFMVPQQSSRSRGRILAVLGIFVVLVVFWNTWSSIGAGTTSVESQQARVDMSDQVLSALKVSVRQDSSEPRKLTIGVTNTHSSPATVFTWDSPLDPLAVQLGLLEFTPEGQGTPVNIPKIQVRRLMPPGDDAYITIEPGQTQERDVLLKKPMVPMDQLQGKVKVVCKGEWKSVWASKKEDISAEALKNTGADDAALKGNFESEPVEIEF</sequence>
<reference evidence="2 3" key="1">
    <citation type="submission" date="2018-12" db="EMBL/GenBank/DDBJ databases">
        <title>Draft genome sequence of Xylaria grammica IHI A82.</title>
        <authorList>
            <person name="Buettner E."/>
            <person name="Kellner H."/>
        </authorList>
    </citation>
    <scope>NUCLEOTIDE SEQUENCE [LARGE SCALE GENOMIC DNA]</scope>
    <source>
        <strain evidence="2 3">IHI A82</strain>
    </source>
</reference>
<comment type="caution">
    <text evidence="2">The sequence shown here is derived from an EMBL/GenBank/DDBJ whole genome shotgun (WGS) entry which is preliminary data.</text>
</comment>
<proteinExistence type="predicted"/>
<dbReference type="AlphaFoldDB" id="A0A439CP59"/>
<evidence type="ECO:0000313" key="3">
    <source>
        <dbReference type="Proteomes" id="UP000286045"/>
    </source>
</evidence>
<protein>
    <submittedName>
        <fullName evidence="2">Uncharacterized protein</fullName>
    </submittedName>
</protein>
<evidence type="ECO:0000256" key="1">
    <source>
        <dbReference type="SAM" id="Phobius"/>
    </source>
</evidence>
<accession>A0A439CP59</accession>
<dbReference type="Proteomes" id="UP000286045">
    <property type="component" value="Unassembled WGS sequence"/>
</dbReference>
<dbReference type="Gene3D" id="2.60.40.2970">
    <property type="match status" value="1"/>
</dbReference>
<gene>
    <name evidence="2" type="ORF">EKO27_g11176</name>
</gene>
<keyword evidence="3" id="KW-1185">Reference proteome</keyword>
<keyword evidence="1" id="KW-1133">Transmembrane helix</keyword>
<organism evidence="2 3">
    <name type="scientific">Xylaria grammica</name>
    <dbReference type="NCBI Taxonomy" id="363999"/>
    <lineage>
        <taxon>Eukaryota</taxon>
        <taxon>Fungi</taxon>
        <taxon>Dikarya</taxon>
        <taxon>Ascomycota</taxon>
        <taxon>Pezizomycotina</taxon>
        <taxon>Sordariomycetes</taxon>
        <taxon>Xylariomycetidae</taxon>
        <taxon>Xylariales</taxon>
        <taxon>Xylariaceae</taxon>
        <taxon>Xylaria</taxon>
    </lineage>
</organism>
<keyword evidence="1" id="KW-0472">Membrane</keyword>
<feature type="transmembrane region" description="Helical" evidence="1">
    <location>
        <begin position="21"/>
        <end position="41"/>
    </location>
</feature>
<evidence type="ECO:0000313" key="2">
    <source>
        <dbReference type="EMBL" id="RWA03932.1"/>
    </source>
</evidence>